<evidence type="ECO:0000259" key="12">
    <source>
        <dbReference type="PROSITE" id="PS50249"/>
    </source>
</evidence>
<dbReference type="FunFam" id="3.40.140.10:FF:000003">
    <property type="entry name" value="COP9 signalosome complex subunit 5"/>
    <property type="match status" value="1"/>
</dbReference>
<keyword evidence="14" id="KW-1185">Reference proteome</keyword>
<evidence type="ECO:0000256" key="2">
    <source>
        <dbReference type="ARBA" id="ARBA00011098"/>
    </source>
</evidence>
<dbReference type="GO" id="GO:0000338">
    <property type="term" value="P:protein deneddylation"/>
    <property type="evidence" value="ECO:0007669"/>
    <property type="project" value="UniProtKB-ARBA"/>
</dbReference>
<dbReference type="GO" id="GO:0046872">
    <property type="term" value="F:metal ion binding"/>
    <property type="evidence" value="ECO:0007669"/>
    <property type="project" value="UniProtKB-KW"/>
</dbReference>
<dbReference type="GO" id="GO:0008237">
    <property type="term" value="F:metallopeptidase activity"/>
    <property type="evidence" value="ECO:0007669"/>
    <property type="project" value="UniProtKB-KW"/>
</dbReference>
<keyword evidence="8" id="KW-0862">Zinc</keyword>
<dbReference type="RefSeq" id="XP_025353549.1">
    <property type="nucleotide sequence ID" value="XM_025497333.1"/>
</dbReference>
<evidence type="ECO:0000256" key="8">
    <source>
        <dbReference type="ARBA" id="ARBA00022833"/>
    </source>
</evidence>
<feature type="domain" description="MPN" evidence="12">
    <location>
        <begin position="64"/>
        <end position="203"/>
    </location>
</feature>
<dbReference type="CDD" id="cd08069">
    <property type="entry name" value="MPN_RPN11_CSN5"/>
    <property type="match status" value="1"/>
</dbReference>
<dbReference type="GO" id="GO:0008180">
    <property type="term" value="C:COP9 signalosome"/>
    <property type="evidence" value="ECO:0007669"/>
    <property type="project" value="UniProtKB-KW"/>
</dbReference>
<comment type="function">
    <text evidence="10">Catalytic Component of the COP9 signalosome (CSN) complex that acts as an regulator of the ubiquitin (Ubl) conjugation pathway by mediating the deneddylation of the cullin subunit of SCF-type E3 ubiquitin-protein ligase complexes.</text>
</comment>
<dbReference type="Proteomes" id="UP000245771">
    <property type="component" value="Unassembled WGS sequence"/>
</dbReference>
<gene>
    <name evidence="13" type="ORF">FA14DRAFT_147006</name>
</gene>
<name>A0A316V6N2_9BASI</name>
<dbReference type="FunCoup" id="A0A316V6N2">
    <property type="interactions" value="663"/>
</dbReference>
<evidence type="ECO:0000313" key="14">
    <source>
        <dbReference type="Proteomes" id="UP000245771"/>
    </source>
</evidence>
<sequence length="403" mass="44393">MSAQASSSKMVNDATIARKTFELNNEMIELDPRTDSVFNYDEQQQAKIRNDAPWKADPNFFQRVRISSAALIKMMIHTRAGGIYEVMGTMTGKVDVESRTIYIMDAFALPVQGTETRVNAGDEAYEFMVEWQESSKKVGRLENAIGWYHSHPGYGCWLSGIDVNTQMTNQQFQDPFVAVVIDPNRTISAGRVDIGAFRTYPEGYTPPNAAASEYQSIPLNKIEDFGVHADRYYPLKVEHFKSSLDNQLLDLLWNKYWVSTLAQSPVIVNRDYAVGQLEDLAEKLLRTKAQVARKGGMNINSLGYNAGGSGGNAEKNNANGTGTGTGSTGEEESANNESSKRDRIAKIVSEMKKAEENTALAKAANDGKKISLEAHNGLIIQVLKDSLFNRSSTGAIIPPPSQS</sequence>
<keyword evidence="9" id="KW-0482">Metalloprotease</keyword>
<evidence type="ECO:0000256" key="10">
    <source>
        <dbReference type="ARBA" id="ARBA00058010"/>
    </source>
</evidence>
<evidence type="ECO:0000256" key="9">
    <source>
        <dbReference type="ARBA" id="ARBA00023049"/>
    </source>
</evidence>
<keyword evidence="4" id="KW-0645">Protease</keyword>
<dbReference type="EMBL" id="KZ819604">
    <property type="protein sequence ID" value="PWN33247.1"/>
    <property type="molecule type" value="Genomic_DNA"/>
</dbReference>
<evidence type="ECO:0000256" key="3">
    <source>
        <dbReference type="ARBA" id="ARBA00014880"/>
    </source>
</evidence>
<dbReference type="AlphaFoldDB" id="A0A316V6N2"/>
<proteinExistence type="inferred from homology"/>
<evidence type="ECO:0000256" key="7">
    <source>
        <dbReference type="ARBA" id="ARBA00022801"/>
    </source>
</evidence>
<dbReference type="Pfam" id="PF18323">
    <property type="entry name" value="CSN5_C"/>
    <property type="match status" value="1"/>
</dbReference>
<dbReference type="GO" id="GO:0006508">
    <property type="term" value="P:proteolysis"/>
    <property type="evidence" value="ECO:0007669"/>
    <property type="project" value="UniProtKB-KW"/>
</dbReference>
<dbReference type="InterPro" id="IPR000555">
    <property type="entry name" value="JAMM/MPN+_dom"/>
</dbReference>
<dbReference type="InterPro" id="IPR050242">
    <property type="entry name" value="JAMM_MPN+_peptidase_M67A"/>
</dbReference>
<reference evidence="13 14" key="1">
    <citation type="journal article" date="2018" name="Mol. Biol. Evol.">
        <title>Broad Genomic Sampling Reveals a Smut Pathogenic Ancestry of the Fungal Clade Ustilaginomycotina.</title>
        <authorList>
            <person name="Kijpornyongpan T."/>
            <person name="Mondo S.J."/>
            <person name="Barry K."/>
            <person name="Sandor L."/>
            <person name="Lee J."/>
            <person name="Lipzen A."/>
            <person name="Pangilinan J."/>
            <person name="LaButti K."/>
            <person name="Hainaut M."/>
            <person name="Henrissat B."/>
            <person name="Grigoriev I.V."/>
            <person name="Spatafora J.W."/>
            <person name="Aime M.C."/>
        </authorList>
    </citation>
    <scope>NUCLEOTIDE SEQUENCE [LARGE SCALE GENOMIC DNA]</scope>
    <source>
        <strain evidence="13 14">MCA 3882</strain>
    </source>
</reference>
<dbReference type="PANTHER" id="PTHR10410">
    <property type="entry name" value="EUKARYOTIC TRANSLATION INITIATION FACTOR 3 -RELATED"/>
    <property type="match status" value="1"/>
</dbReference>
<dbReference type="InterPro" id="IPR040961">
    <property type="entry name" value="CSN5_C"/>
</dbReference>
<keyword evidence="7" id="KW-0378">Hydrolase</keyword>
<keyword evidence="5" id="KW-0479">Metal-binding</keyword>
<dbReference type="OrthoDB" id="605656at2759"/>
<accession>A0A316V6N2</accession>
<dbReference type="STRING" id="1280837.A0A316V6N2"/>
<dbReference type="SMART" id="SM00232">
    <property type="entry name" value="JAB_MPN"/>
    <property type="match status" value="1"/>
</dbReference>
<dbReference type="GeneID" id="37019114"/>
<evidence type="ECO:0000313" key="13">
    <source>
        <dbReference type="EMBL" id="PWN33247.1"/>
    </source>
</evidence>
<evidence type="ECO:0000256" key="6">
    <source>
        <dbReference type="ARBA" id="ARBA00022790"/>
    </source>
</evidence>
<evidence type="ECO:0000256" key="4">
    <source>
        <dbReference type="ARBA" id="ARBA00022670"/>
    </source>
</evidence>
<evidence type="ECO:0000256" key="1">
    <source>
        <dbReference type="ARBA" id="ARBA00006008"/>
    </source>
</evidence>
<protein>
    <recommendedName>
        <fullName evidence="3">COP9 signalosome complex subunit 5</fullName>
    </recommendedName>
</protein>
<comment type="subunit">
    <text evidence="2">Component of the COP9 signalosome (CSN) complex.</text>
</comment>
<dbReference type="PROSITE" id="PS50249">
    <property type="entry name" value="MPN"/>
    <property type="match status" value="1"/>
</dbReference>
<organism evidence="13 14">
    <name type="scientific">Meira miltonrushii</name>
    <dbReference type="NCBI Taxonomy" id="1280837"/>
    <lineage>
        <taxon>Eukaryota</taxon>
        <taxon>Fungi</taxon>
        <taxon>Dikarya</taxon>
        <taxon>Basidiomycota</taxon>
        <taxon>Ustilaginomycotina</taxon>
        <taxon>Exobasidiomycetes</taxon>
        <taxon>Exobasidiales</taxon>
        <taxon>Brachybasidiaceae</taxon>
        <taxon>Meira</taxon>
    </lineage>
</organism>
<feature type="region of interest" description="Disordered" evidence="11">
    <location>
        <begin position="309"/>
        <end position="342"/>
    </location>
</feature>
<evidence type="ECO:0000256" key="11">
    <source>
        <dbReference type="SAM" id="MobiDB-lite"/>
    </source>
</evidence>
<evidence type="ECO:0000256" key="5">
    <source>
        <dbReference type="ARBA" id="ARBA00022723"/>
    </source>
</evidence>
<dbReference type="Gene3D" id="3.40.140.10">
    <property type="entry name" value="Cytidine Deaminase, domain 2"/>
    <property type="match status" value="1"/>
</dbReference>
<dbReference type="InParanoid" id="A0A316V6N2"/>
<dbReference type="Pfam" id="PF01398">
    <property type="entry name" value="JAB"/>
    <property type="match status" value="1"/>
</dbReference>
<keyword evidence="6" id="KW-0736">Signalosome</keyword>
<dbReference type="SUPFAM" id="SSF102712">
    <property type="entry name" value="JAB1/MPN domain"/>
    <property type="match status" value="1"/>
</dbReference>
<comment type="similarity">
    <text evidence="1">Belongs to the peptidase M67A family. CSN5 subfamily.</text>
</comment>
<dbReference type="InterPro" id="IPR037518">
    <property type="entry name" value="MPN"/>
</dbReference>